<dbReference type="PROSITE" id="PS00211">
    <property type="entry name" value="ABC_TRANSPORTER_1"/>
    <property type="match status" value="1"/>
</dbReference>
<dbReference type="AlphaFoldDB" id="A0A937F706"/>
<accession>A0A937F706</accession>
<feature type="domain" description="ABC transporter" evidence="4">
    <location>
        <begin position="3"/>
        <end position="206"/>
    </location>
</feature>
<dbReference type="GO" id="GO:0005524">
    <property type="term" value="F:ATP binding"/>
    <property type="evidence" value="ECO:0007669"/>
    <property type="project" value="UniProtKB-KW"/>
</dbReference>
<dbReference type="InterPro" id="IPR051782">
    <property type="entry name" value="ABC_Transporter_VariousFunc"/>
</dbReference>
<comment type="caution">
    <text evidence="5">The sequence shown here is derived from an EMBL/GenBank/DDBJ whole genome shotgun (WGS) entry which is preliminary data.</text>
</comment>
<dbReference type="EMBL" id="JAESIY010000004">
    <property type="protein sequence ID" value="MBL3656191.1"/>
    <property type="molecule type" value="Genomic_DNA"/>
</dbReference>
<keyword evidence="6" id="KW-1185">Reference proteome</keyword>
<dbReference type="SMART" id="SM00382">
    <property type="entry name" value="AAA"/>
    <property type="match status" value="1"/>
</dbReference>
<dbReference type="PROSITE" id="PS50893">
    <property type="entry name" value="ABC_TRANSPORTER_2"/>
    <property type="match status" value="1"/>
</dbReference>
<evidence type="ECO:0000313" key="6">
    <source>
        <dbReference type="Proteomes" id="UP000659388"/>
    </source>
</evidence>
<evidence type="ECO:0000256" key="2">
    <source>
        <dbReference type="ARBA" id="ARBA00022741"/>
    </source>
</evidence>
<keyword evidence="1" id="KW-0813">Transport</keyword>
<reference evidence="5" key="1">
    <citation type="submission" date="2021-01" db="EMBL/GenBank/DDBJ databases">
        <title>Fulvivirga kasyanovii gen. nov., sp nov., a novel member of the phylum Bacteroidetes isolated from seawater in a mussel farm.</title>
        <authorList>
            <person name="Zhao L.-H."/>
            <person name="Wang Z.-J."/>
        </authorList>
    </citation>
    <scope>NUCLEOTIDE SEQUENCE</scope>
    <source>
        <strain evidence="5">2943</strain>
    </source>
</reference>
<evidence type="ECO:0000259" key="4">
    <source>
        <dbReference type="PROSITE" id="PS50893"/>
    </source>
</evidence>
<evidence type="ECO:0000256" key="1">
    <source>
        <dbReference type="ARBA" id="ARBA00022448"/>
    </source>
</evidence>
<dbReference type="PANTHER" id="PTHR42939:SF1">
    <property type="entry name" value="ABC TRANSPORTER ATP-BINDING PROTEIN ALBC-RELATED"/>
    <property type="match status" value="1"/>
</dbReference>
<dbReference type="PANTHER" id="PTHR42939">
    <property type="entry name" value="ABC TRANSPORTER ATP-BINDING PROTEIN ALBC-RELATED"/>
    <property type="match status" value="1"/>
</dbReference>
<dbReference type="InterPro" id="IPR003593">
    <property type="entry name" value="AAA+_ATPase"/>
</dbReference>
<dbReference type="Gene3D" id="3.40.50.300">
    <property type="entry name" value="P-loop containing nucleotide triphosphate hydrolases"/>
    <property type="match status" value="1"/>
</dbReference>
<dbReference type="InterPro" id="IPR003439">
    <property type="entry name" value="ABC_transporter-like_ATP-bd"/>
</dbReference>
<evidence type="ECO:0000313" key="5">
    <source>
        <dbReference type="EMBL" id="MBL3656191.1"/>
    </source>
</evidence>
<protein>
    <submittedName>
        <fullName evidence="5">ABC transporter ATP-binding protein</fullName>
    </submittedName>
</protein>
<organism evidence="5 6">
    <name type="scientific">Fulvivirga sediminis</name>
    <dbReference type="NCBI Taxonomy" id="2803949"/>
    <lineage>
        <taxon>Bacteria</taxon>
        <taxon>Pseudomonadati</taxon>
        <taxon>Bacteroidota</taxon>
        <taxon>Cytophagia</taxon>
        <taxon>Cytophagales</taxon>
        <taxon>Fulvivirgaceae</taxon>
        <taxon>Fulvivirga</taxon>
    </lineage>
</organism>
<dbReference type="SUPFAM" id="SSF52540">
    <property type="entry name" value="P-loop containing nucleoside triphosphate hydrolases"/>
    <property type="match status" value="1"/>
</dbReference>
<keyword evidence="3 5" id="KW-0067">ATP-binding</keyword>
<dbReference type="Pfam" id="PF00005">
    <property type="entry name" value="ABC_tran"/>
    <property type="match status" value="1"/>
</dbReference>
<dbReference type="InterPro" id="IPR017871">
    <property type="entry name" value="ABC_transporter-like_CS"/>
</dbReference>
<dbReference type="RefSeq" id="WP_202243984.1">
    <property type="nucleotide sequence ID" value="NZ_JAESIY010000004.1"/>
</dbReference>
<dbReference type="Proteomes" id="UP000659388">
    <property type="component" value="Unassembled WGS sequence"/>
</dbReference>
<name>A0A937F706_9BACT</name>
<gene>
    <name evidence="5" type="ORF">JL102_08620</name>
</gene>
<keyword evidence="2" id="KW-0547">Nucleotide-binding</keyword>
<evidence type="ECO:0000256" key="3">
    <source>
        <dbReference type="ARBA" id="ARBA00022840"/>
    </source>
</evidence>
<proteinExistence type="predicted"/>
<sequence length="208" mass="23919">MQISVEKLGKRYINEWIFKDFNYTFEHGKGYALTGHNGSGKSTLLTILSGYHLPSEGKITYQNEGKIIDAEKAFSYFTVATPYMELIEGFTLIEHLDFHFKFRDIQKGITPQEIMEVALLEKSANKYVQNFSSGMKQRLKLALAFYTKSDYILLDEPTSNLDAQGSDWYQEEMKKVIATNRSVIIASNQPEEYKAFCPYEISLTNFKP</sequence>
<dbReference type="InterPro" id="IPR027417">
    <property type="entry name" value="P-loop_NTPase"/>
</dbReference>
<dbReference type="GO" id="GO:0016887">
    <property type="term" value="F:ATP hydrolysis activity"/>
    <property type="evidence" value="ECO:0007669"/>
    <property type="project" value="InterPro"/>
</dbReference>